<dbReference type="EMBL" id="PKMF04000659">
    <property type="protein sequence ID" value="KAK7822683.1"/>
    <property type="molecule type" value="Genomic_DNA"/>
</dbReference>
<dbReference type="Proteomes" id="UP000237347">
    <property type="component" value="Unassembled WGS sequence"/>
</dbReference>
<evidence type="ECO:0000313" key="4">
    <source>
        <dbReference type="EMBL" id="KAK7822683.1"/>
    </source>
</evidence>
<dbReference type="Pfam" id="PF00107">
    <property type="entry name" value="ADH_zinc_N"/>
    <property type="match status" value="1"/>
</dbReference>
<keyword evidence="1" id="KW-0521">NADP</keyword>
<dbReference type="AlphaFoldDB" id="A0AAW0J7Z1"/>
<evidence type="ECO:0000256" key="1">
    <source>
        <dbReference type="ARBA" id="ARBA00022857"/>
    </source>
</evidence>
<proteinExistence type="predicted"/>
<dbReference type="GO" id="GO:0070402">
    <property type="term" value="F:NADPH binding"/>
    <property type="evidence" value="ECO:0007669"/>
    <property type="project" value="TreeGrafter"/>
</dbReference>
<evidence type="ECO:0000313" key="5">
    <source>
        <dbReference type="Proteomes" id="UP000237347"/>
    </source>
</evidence>
<gene>
    <name evidence="4" type="primary">CRYZ_0</name>
    <name evidence="4" type="ORF">CFP56_036263</name>
</gene>
<dbReference type="SUPFAM" id="SSF51735">
    <property type="entry name" value="NAD(P)-binding Rossmann-fold domains"/>
    <property type="match status" value="1"/>
</dbReference>
<comment type="caution">
    <text evidence="4">The sequence shown here is derived from an EMBL/GenBank/DDBJ whole genome shotgun (WGS) entry which is preliminary data.</text>
</comment>
<protein>
    <submittedName>
        <fullName evidence="4">Zeta-crystallin</fullName>
    </submittedName>
</protein>
<accession>A0AAW0J7Z1</accession>
<dbReference type="PANTHER" id="PTHR48106:SF8">
    <property type="entry name" value="OS02G0805600 PROTEIN"/>
    <property type="match status" value="1"/>
</dbReference>
<evidence type="ECO:0000256" key="2">
    <source>
        <dbReference type="ARBA" id="ARBA00023002"/>
    </source>
</evidence>
<dbReference type="PANTHER" id="PTHR48106">
    <property type="entry name" value="QUINONE OXIDOREDUCTASE PIG3-RELATED"/>
    <property type="match status" value="1"/>
</dbReference>
<dbReference type="InterPro" id="IPR036291">
    <property type="entry name" value="NAD(P)-bd_dom_sf"/>
</dbReference>
<name>A0AAW0J7Z1_QUESU</name>
<evidence type="ECO:0000259" key="3">
    <source>
        <dbReference type="Pfam" id="PF00107"/>
    </source>
</evidence>
<keyword evidence="2" id="KW-0560">Oxidoreductase</keyword>
<dbReference type="GO" id="GO:0016651">
    <property type="term" value="F:oxidoreductase activity, acting on NAD(P)H"/>
    <property type="evidence" value="ECO:0007669"/>
    <property type="project" value="TreeGrafter"/>
</dbReference>
<dbReference type="InterPro" id="IPR013149">
    <property type="entry name" value="ADH-like_C"/>
</dbReference>
<reference evidence="4 5" key="1">
    <citation type="journal article" date="2018" name="Sci. Data">
        <title>The draft genome sequence of cork oak.</title>
        <authorList>
            <person name="Ramos A.M."/>
            <person name="Usie A."/>
            <person name="Barbosa P."/>
            <person name="Barros P.M."/>
            <person name="Capote T."/>
            <person name="Chaves I."/>
            <person name="Simoes F."/>
            <person name="Abreu I."/>
            <person name="Carrasquinho I."/>
            <person name="Faro C."/>
            <person name="Guimaraes J.B."/>
            <person name="Mendonca D."/>
            <person name="Nobrega F."/>
            <person name="Rodrigues L."/>
            <person name="Saibo N.J.M."/>
            <person name="Varela M.C."/>
            <person name="Egas C."/>
            <person name="Matos J."/>
            <person name="Miguel C.M."/>
            <person name="Oliveira M.M."/>
            <person name="Ricardo C.P."/>
            <person name="Goncalves S."/>
        </authorList>
    </citation>
    <scope>NUCLEOTIDE SEQUENCE [LARGE SCALE GENOMIC DNA]</scope>
    <source>
        <strain evidence="5">cv. HL8</strain>
    </source>
</reference>
<keyword evidence="5" id="KW-1185">Reference proteome</keyword>
<dbReference type="Gene3D" id="3.40.50.720">
    <property type="entry name" value="NAD(P)-binding Rossmann-like Domain"/>
    <property type="match status" value="1"/>
</dbReference>
<feature type="domain" description="Alcohol dehydrogenase-like C-terminal" evidence="3">
    <location>
        <begin position="25"/>
        <end position="123"/>
    </location>
</feature>
<sequence>MAENGVGLTWRRSKWSWNVHGGSSGIGTFVIQIAKYYGARVLVTAGSWADVCINYKTQDFVEWVKEETGRKELMLFWIILELLLKAKLESLNFNGRLFIIGTMGGSVTEVDLHDLLSRRLTVQCMTLDIRS</sequence>
<organism evidence="4 5">
    <name type="scientific">Quercus suber</name>
    <name type="common">Cork oak</name>
    <dbReference type="NCBI Taxonomy" id="58331"/>
    <lineage>
        <taxon>Eukaryota</taxon>
        <taxon>Viridiplantae</taxon>
        <taxon>Streptophyta</taxon>
        <taxon>Embryophyta</taxon>
        <taxon>Tracheophyta</taxon>
        <taxon>Spermatophyta</taxon>
        <taxon>Magnoliopsida</taxon>
        <taxon>eudicotyledons</taxon>
        <taxon>Gunneridae</taxon>
        <taxon>Pentapetalae</taxon>
        <taxon>rosids</taxon>
        <taxon>fabids</taxon>
        <taxon>Fagales</taxon>
        <taxon>Fagaceae</taxon>
        <taxon>Quercus</taxon>
    </lineage>
</organism>